<comment type="caution">
    <text evidence="2">The sequence shown here is derived from an EMBL/GenBank/DDBJ whole genome shotgun (WGS) entry which is preliminary data.</text>
</comment>
<dbReference type="Pfam" id="PF03572">
    <property type="entry name" value="Peptidase_S41"/>
    <property type="match status" value="1"/>
</dbReference>
<evidence type="ECO:0000313" key="3">
    <source>
        <dbReference type="Proteomes" id="UP000291117"/>
    </source>
</evidence>
<dbReference type="InterPro" id="IPR005151">
    <property type="entry name" value="Tail-specific_protease"/>
</dbReference>
<dbReference type="Proteomes" id="UP000291117">
    <property type="component" value="Unassembled WGS sequence"/>
</dbReference>
<sequence>MCHTFLKFNSSPYRWIGFFFLMVLIQVACKREQLKPDYPPGSNEQINTWILDSLKRYYYWNESLPAKANIGIAPRDFFAALKNPADRFSYLVLPSDPASYISDSKSKYGFDYSTIKEVNTGQVIGIIKLVYNDSPASRNGLKRGDYIRKINGTQISESNATTLQTELLKGDKVVLGLAEIIGSSWQDTRLANLSTGIISDQRAISRIIESGGKKIGYLNFQSFNGGLASSLKPIFASFKSEGIADLILDLRYNSGGQVAEAAGVCAMIAPSVSYTSPFITYKGNKNGGLRTESLGAAATFDGTVNFNDLMSHNLGLPRIYILSTGVTASAAEVVINNLKPYMQVVLIGERTLGKDEASFTINDMRKPKQVQWEMHPIVYKLFNAQGKGNYSTGIEADIQVNEFTALPLLPFGEAEDPLVKAALTGITNKAKISASNRTLAEGNGTGTWTILSDTRILTARRSVAITHR</sequence>
<dbReference type="GO" id="GO:0007165">
    <property type="term" value="P:signal transduction"/>
    <property type="evidence" value="ECO:0007669"/>
    <property type="project" value="TreeGrafter"/>
</dbReference>
<reference evidence="2 3" key="1">
    <citation type="submission" date="2019-02" db="EMBL/GenBank/DDBJ databases">
        <title>Pedobacter sp. RP-3-8 sp. nov., isolated from Arctic soil.</title>
        <authorList>
            <person name="Dahal R.H."/>
        </authorList>
    </citation>
    <scope>NUCLEOTIDE SEQUENCE [LARGE SCALE GENOMIC DNA]</scope>
    <source>
        <strain evidence="2 3">RP-3-8</strain>
    </source>
</reference>
<dbReference type="PANTHER" id="PTHR32060:SF30">
    <property type="entry name" value="CARBOXY-TERMINAL PROCESSING PROTEASE CTPA"/>
    <property type="match status" value="1"/>
</dbReference>
<dbReference type="EMBL" id="SJSM01000035">
    <property type="protein sequence ID" value="TCC84022.1"/>
    <property type="molecule type" value="Genomic_DNA"/>
</dbReference>
<dbReference type="GO" id="GO:0006508">
    <property type="term" value="P:proteolysis"/>
    <property type="evidence" value="ECO:0007669"/>
    <property type="project" value="InterPro"/>
</dbReference>
<protein>
    <submittedName>
        <fullName evidence="2">Peptidase S41</fullName>
    </submittedName>
</protein>
<dbReference type="PANTHER" id="PTHR32060">
    <property type="entry name" value="TAIL-SPECIFIC PROTEASE"/>
    <property type="match status" value="1"/>
</dbReference>
<dbReference type="Gene3D" id="3.90.226.10">
    <property type="entry name" value="2-enoyl-CoA Hydratase, Chain A, domain 1"/>
    <property type="match status" value="1"/>
</dbReference>
<dbReference type="SMART" id="SM00245">
    <property type="entry name" value="TSPc"/>
    <property type="match status" value="1"/>
</dbReference>
<name>A0A4R0MDX8_9SPHI</name>
<dbReference type="AlphaFoldDB" id="A0A4R0MDX8"/>
<dbReference type="SUPFAM" id="SSF52096">
    <property type="entry name" value="ClpP/crotonase"/>
    <property type="match status" value="1"/>
</dbReference>
<dbReference type="GO" id="GO:0030288">
    <property type="term" value="C:outer membrane-bounded periplasmic space"/>
    <property type="evidence" value="ECO:0007669"/>
    <property type="project" value="TreeGrafter"/>
</dbReference>
<dbReference type="GO" id="GO:0004175">
    <property type="term" value="F:endopeptidase activity"/>
    <property type="evidence" value="ECO:0007669"/>
    <property type="project" value="TreeGrafter"/>
</dbReference>
<keyword evidence="3" id="KW-1185">Reference proteome</keyword>
<dbReference type="InterPro" id="IPR036034">
    <property type="entry name" value="PDZ_sf"/>
</dbReference>
<dbReference type="CDD" id="cd07561">
    <property type="entry name" value="Peptidase_S41_CPP_like"/>
    <property type="match status" value="1"/>
</dbReference>
<accession>A0A4R0MDX8</accession>
<dbReference type="InterPro" id="IPR029045">
    <property type="entry name" value="ClpP/crotonase-like_dom_sf"/>
</dbReference>
<dbReference type="InterPro" id="IPR041613">
    <property type="entry name" value="Pept_S41_N"/>
</dbReference>
<feature type="domain" description="Tail specific protease" evidence="1">
    <location>
        <begin position="186"/>
        <end position="401"/>
    </location>
</feature>
<dbReference type="Gene3D" id="2.30.42.10">
    <property type="match status" value="1"/>
</dbReference>
<evidence type="ECO:0000313" key="2">
    <source>
        <dbReference type="EMBL" id="TCC84022.1"/>
    </source>
</evidence>
<gene>
    <name evidence="2" type="ORF">EZ444_25730</name>
</gene>
<dbReference type="Pfam" id="PF18294">
    <property type="entry name" value="Pept_S41_N"/>
    <property type="match status" value="1"/>
</dbReference>
<dbReference type="GO" id="GO:0008236">
    <property type="term" value="F:serine-type peptidase activity"/>
    <property type="evidence" value="ECO:0007669"/>
    <property type="project" value="InterPro"/>
</dbReference>
<dbReference type="SUPFAM" id="SSF50156">
    <property type="entry name" value="PDZ domain-like"/>
    <property type="match status" value="1"/>
</dbReference>
<dbReference type="Gene3D" id="3.30.750.170">
    <property type="match status" value="1"/>
</dbReference>
<proteinExistence type="predicted"/>
<dbReference type="RefSeq" id="WP_131612784.1">
    <property type="nucleotide sequence ID" value="NZ_SJSM01000035.1"/>
</dbReference>
<organism evidence="2 3">
    <name type="scientific">Pedobacter hiemivivus</name>
    <dbReference type="NCBI Taxonomy" id="2530454"/>
    <lineage>
        <taxon>Bacteria</taxon>
        <taxon>Pseudomonadati</taxon>
        <taxon>Bacteroidota</taxon>
        <taxon>Sphingobacteriia</taxon>
        <taxon>Sphingobacteriales</taxon>
        <taxon>Sphingobacteriaceae</taxon>
        <taxon>Pedobacter</taxon>
    </lineage>
</organism>
<dbReference type="OrthoDB" id="7168509at2"/>
<evidence type="ECO:0000259" key="1">
    <source>
        <dbReference type="SMART" id="SM00245"/>
    </source>
</evidence>